<keyword evidence="1" id="KW-0175">Coiled coil</keyword>
<dbReference type="AlphaFoldDB" id="A0AAV9LGQ7"/>
<dbReference type="EMBL" id="JAWPEI010000006">
    <property type="protein sequence ID" value="KAK4723949.1"/>
    <property type="molecule type" value="Genomic_DNA"/>
</dbReference>
<dbReference type="Proteomes" id="UP001311915">
    <property type="component" value="Unassembled WGS sequence"/>
</dbReference>
<name>A0AAV9LGQ7_9SOLN</name>
<gene>
    <name evidence="2" type="ORF">R3W88_026728</name>
</gene>
<evidence type="ECO:0000256" key="1">
    <source>
        <dbReference type="SAM" id="Coils"/>
    </source>
</evidence>
<comment type="caution">
    <text evidence="2">The sequence shown here is derived from an EMBL/GenBank/DDBJ whole genome shotgun (WGS) entry which is preliminary data.</text>
</comment>
<sequence>MSKLEDMLAKVLQKVESTDAGVKEMKDSHTTSIKQIEQQLEQLSASLNQRKNGLLLSDTIQNPKKDGHCMAIATRSIRFLMTQFKQVLNMSRCWRKMEERRMKLNK</sequence>
<evidence type="ECO:0000313" key="2">
    <source>
        <dbReference type="EMBL" id="KAK4723949.1"/>
    </source>
</evidence>
<evidence type="ECO:0000313" key="3">
    <source>
        <dbReference type="Proteomes" id="UP001311915"/>
    </source>
</evidence>
<feature type="coiled-coil region" evidence="1">
    <location>
        <begin position="26"/>
        <end position="53"/>
    </location>
</feature>
<protein>
    <submittedName>
        <fullName evidence="2">Uncharacterized protein</fullName>
    </submittedName>
</protein>
<organism evidence="2 3">
    <name type="scientific">Solanum pinnatisectum</name>
    <name type="common">tansyleaf nightshade</name>
    <dbReference type="NCBI Taxonomy" id="50273"/>
    <lineage>
        <taxon>Eukaryota</taxon>
        <taxon>Viridiplantae</taxon>
        <taxon>Streptophyta</taxon>
        <taxon>Embryophyta</taxon>
        <taxon>Tracheophyta</taxon>
        <taxon>Spermatophyta</taxon>
        <taxon>Magnoliopsida</taxon>
        <taxon>eudicotyledons</taxon>
        <taxon>Gunneridae</taxon>
        <taxon>Pentapetalae</taxon>
        <taxon>asterids</taxon>
        <taxon>lamiids</taxon>
        <taxon>Solanales</taxon>
        <taxon>Solanaceae</taxon>
        <taxon>Solanoideae</taxon>
        <taxon>Solaneae</taxon>
        <taxon>Solanum</taxon>
    </lineage>
</organism>
<accession>A0AAV9LGQ7</accession>
<keyword evidence="3" id="KW-1185">Reference proteome</keyword>
<proteinExistence type="predicted"/>
<reference evidence="2 3" key="1">
    <citation type="submission" date="2023-10" db="EMBL/GenBank/DDBJ databases">
        <title>Genome-Wide Identification Analysis in wild type Solanum Pinnatisectum Reveals Some Genes Defensing Phytophthora Infestans.</title>
        <authorList>
            <person name="Sun C."/>
        </authorList>
    </citation>
    <scope>NUCLEOTIDE SEQUENCE [LARGE SCALE GENOMIC DNA]</scope>
    <source>
        <strain evidence="2">LQN</strain>
        <tissue evidence="2">Leaf</tissue>
    </source>
</reference>